<evidence type="ECO:0000259" key="2">
    <source>
        <dbReference type="Pfam" id="PF07811"/>
    </source>
</evidence>
<accession>A0A1Z1FBI8</accession>
<evidence type="ECO:0000313" key="4">
    <source>
        <dbReference type="Proteomes" id="UP000195807"/>
    </source>
</evidence>
<dbReference type="KEGG" id="cman:A9D14_07900"/>
<dbReference type="STRING" id="450378.GCA_001661675_01582"/>
<dbReference type="AlphaFoldDB" id="A0A1Z1FBI8"/>
<dbReference type="EMBL" id="CP019602">
    <property type="protein sequence ID" value="ARU16135.1"/>
    <property type="molecule type" value="Genomic_DNA"/>
</dbReference>
<organism evidence="3 4">
    <name type="scientific">Croceicoccus marinus</name>
    <dbReference type="NCBI Taxonomy" id="450378"/>
    <lineage>
        <taxon>Bacteria</taxon>
        <taxon>Pseudomonadati</taxon>
        <taxon>Pseudomonadota</taxon>
        <taxon>Alphaproteobacteria</taxon>
        <taxon>Sphingomonadales</taxon>
        <taxon>Erythrobacteraceae</taxon>
        <taxon>Croceicoccus</taxon>
    </lineage>
</organism>
<keyword evidence="1" id="KW-1133">Transmembrane helix</keyword>
<evidence type="ECO:0000256" key="1">
    <source>
        <dbReference type="SAM" id="Phobius"/>
    </source>
</evidence>
<feature type="transmembrane region" description="Helical" evidence="1">
    <location>
        <begin position="21"/>
        <end position="45"/>
    </location>
</feature>
<protein>
    <recommendedName>
        <fullName evidence="2">TadE-like domain-containing protein</fullName>
    </recommendedName>
</protein>
<dbReference type="OrthoDB" id="7427721at2"/>
<sequence length="148" mass="16297">MTSQIPRFLQRLHRDQRGATVIEFAILGPALIAMLLGVMQVGLYMQAQNALSSVAGDMSRYMSVEYQKDNEISNTQLENLAYTRAISAPYLLNGSRVGTTAINASAQPIANVREIELTLTYQVPNVMAFATMGPMELSYTKSIFVTIT</sequence>
<keyword evidence="1" id="KW-0472">Membrane</keyword>
<keyword evidence="4" id="KW-1185">Reference proteome</keyword>
<name>A0A1Z1FBI8_9SPHN</name>
<gene>
    <name evidence="3" type="ORF">A9D14_07900</name>
</gene>
<evidence type="ECO:0000313" key="3">
    <source>
        <dbReference type="EMBL" id="ARU16135.1"/>
    </source>
</evidence>
<feature type="domain" description="TadE-like" evidence="2">
    <location>
        <begin position="18"/>
        <end position="56"/>
    </location>
</feature>
<proteinExistence type="predicted"/>
<keyword evidence="1" id="KW-0812">Transmembrane</keyword>
<reference evidence="3 4" key="1">
    <citation type="submission" date="2017-01" db="EMBL/GenBank/DDBJ databases">
        <title>Complete genome sequence of esterase-producing bacterium Croceicoccus marinus E4A9.</title>
        <authorList>
            <person name="Wu Y.-H."/>
            <person name="Cheng H."/>
            <person name="Xu L."/>
            <person name="Huo Y.-Y."/>
            <person name="Wang C.-S."/>
            <person name="Xu X.-W."/>
        </authorList>
    </citation>
    <scope>NUCLEOTIDE SEQUENCE [LARGE SCALE GENOMIC DNA]</scope>
    <source>
        <strain evidence="3 4">E4A9</strain>
    </source>
</reference>
<dbReference type="Pfam" id="PF07811">
    <property type="entry name" value="TadE"/>
    <property type="match status" value="1"/>
</dbReference>
<dbReference type="Proteomes" id="UP000195807">
    <property type="component" value="Chromosome"/>
</dbReference>
<dbReference type="RefSeq" id="WP_066844968.1">
    <property type="nucleotide sequence ID" value="NZ_CP019602.1"/>
</dbReference>
<dbReference type="InterPro" id="IPR012495">
    <property type="entry name" value="TadE-like_dom"/>
</dbReference>